<feature type="chain" id="PRO_5024309716" evidence="1">
    <location>
        <begin position="25"/>
        <end position="102"/>
    </location>
</feature>
<evidence type="ECO:0000256" key="1">
    <source>
        <dbReference type="SAM" id="SignalP"/>
    </source>
</evidence>
<dbReference type="PANTHER" id="PTHR33592:SF5">
    <property type="entry name" value="TRANSMEMBRANE PROTEIN"/>
    <property type="match status" value="1"/>
</dbReference>
<name>A0A5N6QYI5_9ROSI</name>
<dbReference type="AlphaFoldDB" id="A0A5N6QYI5"/>
<evidence type="ECO:0000313" key="3">
    <source>
        <dbReference type="Proteomes" id="UP000327013"/>
    </source>
</evidence>
<organism evidence="2 3">
    <name type="scientific">Carpinus fangiana</name>
    <dbReference type="NCBI Taxonomy" id="176857"/>
    <lineage>
        <taxon>Eukaryota</taxon>
        <taxon>Viridiplantae</taxon>
        <taxon>Streptophyta</taxon>
        <taxon>Embryophyta</taxon>
        <taxon>Tracheophyta</taxon>
        <taxon>Spermatophyta</taxon>
        <taxon>Magnoliopsida</taxon>
        <taxon>eudicotyledons</taxon>
        <taxon>Gunneridae</taxon>
        <taxon>Pentapetalae</taxon>
        <taxon>rosids</taxon>
        <taxon>fabids</taxon>
        <taxon>Fagales</taxon>
        <taxon>Betulaceae</taxon>
        <taxon>Carpinus</taxon>
    </lineage>
</organism>
<keyword evidence="3" id="KW-1185">Reference proteome</keyword>
<reference evidence="2 3" key="1">
    <citation type="submission" date="2019-06" db="EMBL/GenBank/DDBJ databases">
        <title>A chromosomal-level reference genome of Carpinus fangiana (Coryloideae, Betulaceae).</title>
        <authorList>
            <person name="Yang X."/>
            <person name="Wang Z."/>
            <person name="Zhang L."/>
            <person name="Hao G."/>
            <person name="Liu J."/>
            <person name="Yang Y."/>
        </authorList>
    </citation>
    <scope>NUCLEOTIDE SEQUENCE [LARGE SCALE GENOMIC DNA]</scope>
    <source>
        <strain evidence="2">Cfa_2016G</strain>
        <tissue evidence="2">Leaf</tissue>
    </source>
</reference>
<dbReference type="Proteomes" id="UP000327013">
    <property type="component" value="Chromosome 3"/>
</dbReference>
<keyword evidence="1" id="KW-0732">Signal</keyword>
<protein>
    <submittedName>
        <fullName evidence="2">Uncharacterized protein</fullName>
    </submittedName>
</protein>
<accession>A0A5N6QYI5</accession>
<dbReference type="PANTHER" id="PTHR33592">
    <property type="entry name" value="TRANSMEMBRANE PROTEIN"/>
    <property type="match status" value="1"/>
</dbReference>
<dbReference type="EMBL" id="CM017323">
    <property type="protein sequence ID" value="KAE8022579.1"/>
    <property type="molecule type" value="Genomic_DNA"/>
</dbReference>
<sequence>MRPLNIVLAMLLLLFLLHVQLYEASRPLHAEEDVRLQSLQRGDVPPSGASGCTYIPGTGGPGCPVKEMNYAGDALPRPAMASAFPRLVVPFGVAAANTKEKY</sequence>
<evidence type="ECO:0000313" key="2">
    <source>
        <dbReference type="EMBL" id="KAE8022579.1"/>
    </source>
</evidence>
<dbReference type="OrthoDB" id="976687at2759"/>
<proteinExistence type="predicted"/>
<feature type="signal peptide" evidence="1">
    <location>
        <begin position="1"/>
        <end position="24"/>
    </location>
</feature>
<gene>
    <name evidence="2" type="ORF">FH972_008369</name>
</gene>